<dbReference type="GO" id="GO:0050897">
    <property type="term" value="F:cobalt ion binding"/>
    <property type="evidence" value="ECO:0007669"/>
    <property type="project" value="TreeGrafter"/>
</dbReference>
<keyword evidence="12" id="KW-0175">Coiled coil</keyword>
<evidence type="ECO:0000256" key="1">
    <source>
        <dbReference type="ARBA" id="ARBA00004651"/>
    </source>
</evidence>
<feature type="transmembrane region" description="Helical" evidence="13">
    <location>
        <begin position="315"/>
        <end position="335"/>
    </location>
</feature>
<dbReference type="AlphaFoldDB" id="A0A1G9L7Z8"/>
<dbReference type="GO" id="GO:0000287">
    <property type="term" value="F:magnesium ion binding"/>
    <property type="evidence" value="ECO:0007669"/>
    <property type="project" value="TreeGrafter"/>
</dbReference>
<dbReference type="Proteomes" id="UP000199475">
    <property type="component" value="Unassembled WGS sequence"/>
</dbReference>
<sequence length="341" mass="38068">MPGEDVEFGLYVDGRLAASPASFAEAAGLLEDTPESFLWATLREPTRDRVEELAVALRLDGSVADSTSVGHHRPKLERHPETIFLALRVGTYDDERESVRFGEVHAIVAERVVVTVGRSGGPDLDRLRRELEASPSDLAAGPGVVLLRLADLVVDGYLGIVYGIDNDIDEIDAQVFTGHSEVSRRIYQLTREVIEFQRSLRPVAALLAELRHDALFVTLGDRYRQEMRSIEDHVASLNERIDAMRQALVSVLNLHLALQQQTSNEQIKEMSEAALDQARDSRRIAAWAGVIFVPSLITGVYGMNFRHMPELGLAYGYPLALLLMAVSALVMWLVFRWQKWL</sequence>
<dbReference type="Pfam" id="PF01544">
    <property type="entry name" value="CorA"/>
    <property type="match status" value="1"/>
</dbReference>
<keyword evidence="3" id="KW-0813">Transport</keyword>
<dbReference type="SUPFAM" id="SSF143865">
    <property type="entry name" value="CorA soluble domain-like"/>
    <property type="match status" value="1"/>
</dbReference>
<evidence type="ECO:0000256" key="4">
    <source>
        <dbReference type="ARBA" id="ARBA00022475"/>
    </source>
</evidence>
<keyword evidence="9 13" id="KW-0472">Membrane</keyword>
<evidence type="ECO:0000256" key="6">
    <source>
        <dbReference type="ARBA" id="ARBA00022842"/>
    </source>
</evidence>
<organism evidence="14 15">
    <name type="scientific">Tessaracoccus oleiagri</name>
    <dbReference type="NCBI Taxonomy" id="686624"/>
    <lineage>
        <taxon>Bacteria</taxon>
        <taxon>Bacillati</taxon>
        <taxon>Actinomycetota</taxon>
        <taxon>Actinomycetes</taxon>
        <taxon>Propionibacteriales</taxon>
        <taxon>Propionibacteriaceae</taxon>
        <taxon>Tessaracoccus</taxon>
    </lineage>
</organism>
<dbReference type="InterPro" id="IPR002523">
    <property type="entry name" value="MgTranspt_CorA/ZnTranspt_ZntB"/>
</dbReference>
<evidence type="ECO:0000256" key="11">
    <source>
        <dbReference type="ARBA" id="ARBA00045497"/>
    </source>
</evidence>
<accession>A0A1G9L7Z8</accession>
<evidence type="ECO:0000256" key="12">
    <source>
        <dbReference type="SAM" id="Coils"/>
    </source>
</evidence>
<keyword evidence="5 13" id="KW-0812">Transmembrane</keyword>
<gene>
    <name evidence="14" type="ORF">SAMN04488242_2091</name>
</gene>
<dbReference type="InterPro" id="IPR045861">
    <property type="entry name" value="CorA_cytoplasmic_dom"/>
</dbReference>
<dbReference type="CDD" id="cd12830">
    <property type="entry name" value="MtCorA-like"/>
    <property type="match status" value="1"/>
</dbReference>
<comment type="catalytic activity">
    <reaction evidence="10">
        <text>Mg(2+)(in) = Mg(2+)(out)</text>
        <dbReference type="Rhea" id="RHEA:29827"/>
        <dbReference type="ChEBI" id="CHEBI:18420"/>
    </reaction>
</comment>
<keyword evidence="4" id="KW-1003">Cell membrane</keyword>
<comment type="similarity">
    <text evidence="2">Belongs to the CorA metal ion transporter (MIT) (TC 1.A.35) family.</text>
</comment>
<dbReference type="PANTHER" id="PTHR46494:SF1">
    <property type="entry name" value="CORA FAMILY METAL ION TRANSPORTER (EUROFUNG)"/>
    <property type="match status" value="1"/>
</dbReference>
<dbReference type="Gene3D" id="3.30.460.20">
    <property type="entry name" value="CorA soluble domain-like"/>
    <property type="match status" value="1"/>
</dbReference>
<dbReference type="STRING" id="686624.SAMN04488242_2091"/>
<reference evidence="14 15" key="1">
    <citation type="submission" date="2016-10" db="EMBL/GenBank/DDBJ databases">
        <authorList>
            <person name="de Groot N.N."/>
        </authorList>
    </citation>
    <scope>NUCLEOTIDE SEQUENCE [LARGE SCALE GENOMIC DNA]</scope>
    <source>
        <strain evidence="14 15">CGMCC 1.9159</strain>
    </source>
</reference>
<keyword evidence="6" id="KW-0460">Magnesium</keyword>
<dbReference type="RefSeq" id="WP_176761731.1">
    <property type="nucleotide sequence ID" value="NZ_FNGP01000003.1"/>
</dbReference>
<evidence type="ECO:0000256" key="13">
    <source>
        <dbReference type="SAM" id="Phobius"/>
    </source>
</evidence>
<keyword evidence="8" id="KW-0406">Ion transport</keyword>
<evidence type="ECO:0000313" key="14">
    <source>
        <dbReference type="EMBL" id="SDL58071.1"/>
    </source>
</evidence>
<dbReference type="Gene3D" id="1.20.58.340">
    <property type="entry name" value="Magnesium transport protein CorA, transmembrane region"/>
    <property type="match status" value="2"/>
</dbReference>
<dbReference type="FunFam" id="1.20.58.340:FF:000004">
    <property type="entry name" value="Magnesium transport protein CorA"/>
    <property type="match status" value="1"/>
</dbReference>
<dbReference type="GO" id="GO:0015095">
    <property type="term" value="F:magnesium ion transmembrane transporter activity"/>
    <property type="evidence" value="ECO:0007669"/>
    <property type="project" value="TreeGrafter"/>
</dbReference>
<comment type="subcellular location">
    <subcellularLocation>
        <location evidence="1">Cell membrane</location>
        <topology evidence="1">Multi-pass membrane protein</topology>
    </subcellularLocation>
</comment>
<evidence type="ECO:0000256" key="2">
    <source>
        <dbReference type="ARBA" id="ARBA00009765"/>
    </source>
</evidence>
<dbReference type="InterPro" id="IPR045863">
    <property type="entry name" value="CorA_TM1_TM2"/>
</dbReference>
<evidence type="ECO:0000256" key="7">
    <source>
        <dbReference type="ARBA" id="ARBA00022989"/>
    </source>
</evidence>
<evidence type="ECO:0000313" key="15">
    <source>
        <dbReference type="Proteomes" id="UP000199475"/>
    </source>
</evidence>
<keyword evidence="7 13" id="KW-1133">Transmembrane helix</keyword>
<keyword evidence="15" id="KW-1185">Reference proteome</keyword>
<dbReference type="SUPFAM" id="SSF144083">
    <property type="entry name" value="Magnesium transport protein CorA, transmembrane region"/>
    <property type="match status" value="1"/>
</dbReference>
<comment type="function">
    <text evidence="11">Mediates influx of magnesium ions. Alternates between open and closed states. Activated by low cytoplasmic Mg(2+) levels. Inactive when cytoplasmic Mg(2+) levels are high.</text>
</comment>
<protein>
    <submittedName>
        <fullName evidence="14">Magnesium transporter</fullName>
    </submittedName>
</protein>
<name>A0A1G9L7Z8_9ACTN</name>
<evidence type="ECO:0000256" key="10">
    <source>
        <dbReference type="ARBA" id="ARBA00034269"/>
    </source>
</evidence>
<dbReference type="GO" id="GO:0005886">
    <property type="term" value="C:plasma membrane"/>
    <property type="evidence" value="ECO:0007669"/>
    <property type="project" value="UniProtKB-SubCell"/>
</dbReference>
<dbReference type="GO" id="GO:0015087">
    <property type="term" value="F:cobalt ion transmembrane transporter activity"/>
    <property type="evidence" value="ECO:0007669"/>
    <property type="project" value="TreeGrafter"/>
</dbReference>
<feature type="coiled-coil region" evidence="12">
    <location>
        <begin position="220"/>
        <end position="247"/>
    </location>
</feature>
<evidence type="ECO:0000256" key="3">
    <source>
        <dbReference type="ARBA" id="ARBA00022448"/>
    </source>
</evidence>
<evidence type="ECO:0000256" key="8">
    <source>
        <dbReference type="ARBA" id="ARBA00023065"/>
    </source>
</evidence>
<dbReference type="PANTHER" id="PTHR46494">
    <property type="entry name" value="CORA FAMILY METAL ION TRANSPORTER (EUROFUNG)"/>
    <property type="match status" value="1"/>
</dbReference>
<proteinExistence type="inferred from homology"/>
<feature type="transmembrane region" description="Helical" evidence="13">
    <location>
        <begin position="284"/>
        <end position="303"/>
    </location>
</feature>
<dbReference type="EMBL" id="FNGP01000003">
    <property type="protein sequence ID" value="SDL58071.1"/>
    <property type="molecule type" value="Genomic_DNA"/>
</dbReference>
<evidence type="ECO:0000256" key="5">
    <source>
        <dbReference type="ARBA" id="ARBA00022692"/>
    </source>
</evidence>
<evidence type="ECO:0000256" key="9">
    <source>
        <dbReference type="ARBA" id="ARBA00023136"/>
    </source>
</evidence>